<dbReference type="GO" id="GO:0016787">
    <property type="term" value="F:hydrolase activity"/>
    <property type="evidence" value="ECO:0007669"/>
    <property type="project" value="UniProtKB-KW"/>
</dbReference>
<sequence>MENLTITQLQKYLELKYQGKITSESLFMKLVEEVGEVAEMMNQLAGRKDVDTTNTLANELADVIHYTFAIAAINGIDLNQAIIEKDREGSRKYHQTPNLEEYIAQF</sequence>
<organism evidence="2 3">
    <name type="scientific">Vagococcus silagei</name>
    <dbReference type="NCBI Taxonomy" id="2508885"/>
    <lineage>
        <taxon>Bacteria</taxon>
        <taxon>Bacillati</taxon>
        <taxon>Bacillota</taxon>
        <taxon>Bacilli</taxon>
        <taxon>Lactobacillales</taxon>
        <taxon>Enterococcaceae</taxon>
        <taxon>Vagococcus</taxon>
    </lineage>
</organism>
<dbReference type="InterPro" id="IPR004518">
    <property type="entry name" value="MazG-like_dom"/>
</dbReference>
<evidence type="ECO:0000313" key="2">
    <source>
        <dbReference type="EMBL" id="THB61106.1"/>
    </source>
</evidence>
<keyword evidence="2" id="KW-0378">Hydrolase</keyword>
<dbReference type="EMBL" id="SDGV01000016">
    <property type="protein sequence ID" value="THB61106.1"/>
    <property type="molecule type" value="Genomic_DNA"/>
</dbReference>
<dbReference type="Proteomes" id="UP000310506">
    <property type="component" value="Unassembled WGS sequence"/>
</dbReference>
<reference evidence="2 3" key="1">
    <citation type="submission" date="2019-01" db="EMBL/GenBank/DDBJ databases">
        <title>Vagococcus silagei sp. nov. isolated from brewer's grain.</title>
        <authorList>
            <person name="Guu J.-R."/>
        </authorList>
    </citation>
    <scope>NUCLEOTIDE SEQUENCE [LARGE SCALE GENOMIC DNA]</scope>
    <source>
        <strain evidence="2 3">2B-2</strain>
    </source>
</reference>
<dbReference type="AlphaFoldDB" id="A0A4S3B6E6"/>
<dbReference type="RefSeq" id="WP_136136987.1">
    <property type="nucleotide sequence ID" value="NZ_SDGV01000016.1"/>
</dbReference>
<keyword evidence="3" id="KW-1185">Reference proteome</keyword>
<comment type="caution">
    <text evidence="2">The sequence shown here is derived from an EMBL/GenBank/DDBJ whole genome shotgun (WGS) entry which is preliminary data.</text>
</comment>
<proteinExistence type="predicted"/>
<evidence type="ECO:0000259" key="1">
    <source>
        <dbReference type="Pfam" id="PF03819"/>
    </source>
</evidence>
<dbReference type="Gene3D" id="1.10.287.1080">
    <property type="entry name" value="MazG-like"/>
    <property type="match status" value="1"/>
</dbReference>
<dbReference type="OrthoDB" id="2061841at2"/>
<accession>A0A4S3B6E6</accession>
<evidence type="ECO:0000313" key="3">
    <source>
        <dbReference type="Proteomes" id="UP000310506"/>
    </source>
</evidence>
<feature type="domain" description="NTP pyrophosphohydrolase MazG-like" evidence="1">
    <location>
        <begin position="22"/>
        <end position="82"/>
    </location>
</feature>
<protein>
    <submittedName>
        <fullName evidence="2">Nucleotide pyrophosphohydrolase</fullName>
    </submittedName>
</protein>
<name>A0A4S3B6E6_9ENTE</name>
<dbReference type="Pfam" id="PF03819">
    <property type="entry name" value="MazG"/>
    <property type="match status" value="1"/>
</dbReference>
<dbReference type="SUPFAM" id="SSF101386">
    <property type="entry name" value="all-alpha NTP pyrophosphatases"/>
    <property type="match status" value="1"/>
</dbReference>
<gene>
    <name evidence="2" type="ORF">ESZ54_07160</name>
</gene>